<dbReference type="RefSeq" id="WP_345067470.1">
    <property type="nucleotide sequence ID" value="NZ_BAABCN010000007.1"/>
</dbReference>
<sequence length="91" mass="10379">MFDYVLPDRIEIAHKNRQFIVQLLEPQLWQISDETGGDYGTIVMITKEGPEHEAVYGGKLPHDDEVDLWGSDWDAIARGVINQVDADRARL</sequence>
<reference evidence="2" key="1">
    <citation type="journal article" date="2019" name="Int. J. Syst. Evol. Microbiol.">
        <title>The Global Catalogue of Microorganisms (GCM) 10K type strain sequencing project: providing services to taxonomists for standard genome sequencing and annotation.</title>
        <authorList>
            <consortium name="The Broad Institute Genomics Platform"/>
            <consortium name="The Broad Institute Genome Sequencing Center for Infectious Disease"/>
            <person name="Wu L."/>
            <person name="Ma J."/>
        </authorList>
    </citation>
    <scope>NUCLEOTIDE SEQUENCE [LARGE SCALE GENOMIC DNA]</scope>
    <source>
        <strain evidence="2">JCM 17021</strain>
    </source>
</reference>
<organism evidence="1 2">
    <name type="scientific">Leifsonia kafniensis</name>
    <dbReference type="NCBI Taxonomy" id="475957"/>
    <lineage>
        <taxon>Bacteria</taxon>
        <taxon>Bacillati</taxon>
        <taxon>Actinomycetota</taxon>
        <taxon>Actinomycetes</taxon>
        <taxon>Micrococcales</taxon>
        <taxon>Microbacteriaceae</taxon>
        <taxon>Leifsonia</taxon>
    </lineage>
</organism>
<protein>
    <submittedName>
        <fullName evidence="1">Uncharacterized protein</fullName>
    </submittedName>
</protein>
<comment type="caution">
    <text evidence="1">The sequence shown here is derived from an EMBL/GenBank/DDBJ whole genome shotgun (WGS) entry which is preliminary data.</text>
</comment>
<accession>A0ABP7KMT0</accession>
<evidence type="ECO:0000313" key="2">
    <source>
        <dbReference type="Proteomes" id="UP001501803"/>
    </source>
</evidence>
<evidence type="ECO:0000313" key="1">
    <source>
        <dbReference type="EMBL" id="GAA3883068.1"/>
    </source>
</evidence>
<proteinExistence type="predicted"/>
<name>A0ABP7KMT0_9MICO</name>
<gene>
    <name evidence="1" type="ORF">GCM10022381_26660</name>
</gene>
<dbReference type="Proteomes" id="UP001501803">
    <property type="component" value="Unassembled WGS sequence"/>
</dbReference>
<keyword evidence="2" id="KW-1185">Reference proteome</keyword>
<dbReference type="EMBL" id="BAABCN010000007">
    <property type="protein sequence ID" value="GAA3883068.1"/>
    <property type="molecule type" value="Genomic_DNA"/>
</dbReference>